<dbReference type="Proteomes" id="UP001154240">
    <property type="component" value="Unassembled WGS sequence"/>
</dbReference>
<evidence type="ECO:0000313" key="2">
    <source>
        <dbReference type="EMBL" id="MDG4476906.1"/>
    </source>
</evidence>
<accession>A0A9X4MIC9</accession>
<feature type="coiled-coil region" evidence="1">
    <location>
        <begin position="5"/>
        <end position="39"/>
    </location>
</feature>
<reference evidence="2" key="2">
    <citation type="submission" date="2022-10" db="EMBL/GenBank/DDBJ databases">
        <authorList>
            <person name="Aronson H.S."/>
        </authorList>
    </citation>
    <scope>NUCLEOTIDE SEQUENCE</scope>
    <source>
        <strain evidence="2">RS19-109</strain>
    </source>
</reference>
<protein>
    <submittedName>
        <fullName evidence="2">Uncharacterized protein</fullName>
    </submittedName>
</protein>
<gene>
    <name evidence="2" type="ORF">OLX77_12145</name>
</gene>
<reference evidence="2" key="1">
    <citation type="journal article" date="2022" name="bioRxiv">
        <title>Thiovibrio frasassiensisgen. nov., sp. nov., an autotrophic, elemental sulfur disproportionating bacterium isolated from sulfidic karst sediment, and proposal of Thiovibrionaceae fam. nov.</title>
        <authorList>
            <person name="Aronson H."/>
            <person name="Thomas C."/>
            <person name="Bhattacharyya M."/>
            <person name="Eckstein S."/>
            <person name="Jensen S."/>
            <person name="Barco R."/>
            <person name="Macalady J."/>
            <person name="Amend J."/>
        </authorList>
    </citation>
    <scope>NUCLEOTIDE SEQUENCE</scope>
    <source>
        <strain evidence="2">RS19-109</strain>
    </source>
</reference>
<keyword evidence="3" id="KW-1185">Reference proteome</keyword>
<dbReference type="AlphaFoldDB" id="A0A9X4MIC9"/>
<comment type="caution">
    <text evidence="2">The sequence shown here is derived from an EMBL/GenBank/DDBJ whole genome shotgun (WGS) entry which is preliminary data.</text>
</comment>
<keyword evidence="1" id="KW-0175">Coiled coil</keyword>
<organism evidence="2 3">
    <name type="scientific">Thiovibrio frasassiensis</name>
    <dbReference type="NCBI Taxonomy" id="2984131"/>
    <lineage>
        <taxon>Bacteria</taxon>
        <taxon>Pseudomonadati</taxon>
        <taxon>Thermodesulfobacteriota</taxon>
        <taxon>Desulfobulbia</taxon>
        <taxon>Desulfobulbales</taxon>
        <taxon>Thiovibrionaceae</taxon>
        <taxon>Thiovibrio</taxon>
    </lineage>
</organism>
<dbReference type="EMBL" id="JAPHEH010000001">
    <property type="protein sequence ID" value="MDG4476906.1"/>
    <property type="molecule type" value="Genomic_DNA"/>
</dbReference>
<dbReference type="RefSeq" id="WP_307633871.1">
    <property type="nucleotide sequence ID" value="NZ_JAPHEH010000001.1"/>
</dbReference>
<evidence type="ECO:0000256" key="1">
    <source>
        <dbReference type="SAM" id="Coils"/>
    </source>
</evidence>
<evidence type="ECO:0000313" key="3">
    <source>
        <dbReference type="Proteomes" id="UP001154240"/>
    </source>
</evidence>
<proteinExistence type="predicted"/>
<feature type="coiled-coil region" evidence="1">
    <location>
        <begin position="65"/>
        <end position="92"/>
    </location>
</feature>
<name>A0A9X4MIC9_9BACT</name>
<sequence>MNSSDLTLRQRIQELETQLRQLGNELRLTRQEYEEATAKYLDIYCNLEQKISDRTSALDVANGKLLEEIEERKQTEMEKEQLIAQLQQAMQEVKVLSGFLPICASCKKIRDDTGYWRQIEEYISKHSNALFSHGICPDCTKKLYPEFHAKLHPPNKE</sequence>